<dbReference type="InterPro" id="IPR018649">
    <property type="entry name" value="SHOCT"/>
</dbReference>
<accession>A0A4D6KG58</accession>
<keyword evidence="2" id="KW-0472">Membrane</keyword>
<dbReference type="Proteomes" id="UP000297053">
    <property type="component" value="Chromosome"/>
</dbReference>
<proteinExistence type="predicted"/>
<evidence type="ECO:0000259" key="3">
    <source>
        <dbReference type="Pfam" id="PF09851"/>
    </source>
</evidence>
<reference evidence="4 5" key="1">
    <citation type="submission" date="2019-04" db="EMBL/GenBank/DDBJ databases">
        <title>Complete genome sequence of Arthrobacter sp. ZXY-2 associated with effective atrazine degradation and salt adaptation.</title>
        <authorList>
            <person name="Zhao X."/>
        </authorList>
    </citation>
    <scope>NUCLEOTIDE SEQUENCE [LARGE SCALE GENOMIC DNA]</scope>
    <source>
        <strain evidence="5">ZP60</strain>
    </source>
</reference>
<evidence type="ECO:0000313" key="5">
    <source>
        <dbReference type="Proteomes" id="UP000297053"/>
    </source>
</evidence>
<reference evidence="4 5" key="2">
    <citation type="submission" date="2019-04" db="EMBL/GenBank/DDBJ databases">
        <authorList>
            <person name="Yang S."/>
            <person name="Wei W."/>
        </authorList>
    </citation>
    <scope>NUCLEOTIDE SEQUENCE [LARGE SCALE GENOMIC DNA]</scope>
    <source>
        <strain evidence="5">ZP60</strain>
    </source>
</reference>
<organism evidence="4 5">
    <name type="scientific">Halomicrobium mukohataei</name>
    <dbReference type="NCBI Taxonomy" id="57705"/>
    <lineage>
        <taxon>Archaea</taxon>
        <taxon>Methanobacteriati</taxon>
        <taxon>Methanobacteriota</taxon>
        <taxon>Stenosarchaea group</taxon>
        <taxon>Halobacteria</taxon>
        <taxon>Halobacteriales</taxon>
        <taxon>Haloarculaceae</taxon>
        <taxon>Halomicrobium</taxon>
    </lineage>
</organism>
<evidence type="ECO:0000256" key="1">
    <source>
        <dbReference type="SAM" id="MobiDB-lite"/>
    </source>
</evidence>
<keyword evidence="2" id="KW-0812">Transmembrane</keyword>
<dbReference type="AlphaFoldDB" id="A0A4D6KG58"/>
<dbReference type="Pfam" id="PF09851">
    <property type="entry name" value="SHOCT"/>
    <property type="match status" value="1"/>
</dbReference>
<gene>
    <name evidence="4" type="ORF">E5139_11535</name>
</gene>
<evidence type="ECO:0000256" key="2">
    <source>
        <dbReference type="SAM" id="Phobius"/>
    </source>
</evidence>
<dbReference type="OMA" id="DEWIRDH"/>
<name>A0A4D6KG58_9EURY</name>
<feature type="region of interest" description="Disordered" evidence="1">
    <location>
        <begin position="59"/>
        <end position="95"/>
    </location>
</feature>
<dbReference type="KEGG" id="halz:E5139_11535"/>
<feature type="domain" description="SHOCT" evidence="3">
    <location>
        <begin position="93"/>
        <end position="119"/>
    </location>
</feature>
<feature type="compositionally biased region" description="Basic and acidic residues" evidence="1">
    <location>
        <begin position="77"/>
        <end position="87"/>
    </location>
</feature>
<evidence type="ECO:0000313" key="4">
    <source>
        <dbReference type="EMBL" id="QCD66245.1"/>
    </source>
</evidence>
<dbReference type="EMBL" id="CP039375">
    <property type="protein sequence ID" value="QCD66245.1"/>
    <property type="molecule type" value="Genomic_DNA"/>
</dbReference>
<keyword evidence="2" id="KW-1133">Transmembrane helix</keyword>
<protein>
    <submittedName>
        <fullName evidence="4">SHOCT domain-containing protein</fullName>
    </submittedName>
</protein>
<dbReference type="RefSeq" id="WP_015762640.1">
    <property type="nucleotide sequence ID" value="NZ_CP039375.1"/>
</dbReference>
<feature type="transmembrane region" description="Helical" evidence="2">
    <location>
        <begin position="12"/>
        <end position="31"/>
    </location>
</feature>
<feature type="transmembrane region" description="Helical" evidence="2">
    <location>
        <begin position="37"/>
        <end position="56"/>
    </location>
</feature>
<sequence>MSEETPIDRARENATGIVSMLVTGIWMIGLFTGQEWWLPALIVGYAVFVPLTATLFGDEEDREEWADDVTGTVSGETTRDESEREADSPNEIPLEALRRRYAEGELTDEQFERKLDRLLETETLEDVEEYRERASQERERELE</sequence>
<dbReference type="GeneID" id="42179577"/>